<sequence length="84" mass="10527">MSKKSKYMKKYNELNKERTRERNRRNYLKRKAKRKQQLNELKEADKELLDWLDKQKQNHISKMSPARLKRREQTQKSIFEKVLY</sequence>
<keyword evidence="3" id="KW-1185">Reference proteome</keyword>
<dbReference type="Proteomes" id="UP001176210">
    <property type="component" value="Unassembled WGS sequence"/>
</dbReference>
<evidence type="ECO:0000313" key="3">
    <source>
        <dbReference type="Proteomes" id="UP001176210"/>
    </source>
</evidence>
<comment type="caution">
    <text evidence="2">The sequence shown here is derived from an EMBL/GenBank/DDBJ whole genome shotgun (WGS) entry which is preliminary data.</text>
</comment>
<evidence type="ECO:0000256" key="1">
    <source>
        <dbReference type="SAM" id="MobiDB-lite"/>
    </source>
</evidence>
<dbReference type="EMBL" id="JAPNQM010000001">
    <property type="protein sequence ID" value="MDL0116484.1"/>
    <property type="molecule type" value="Genomic_DNA"/>
</dbReference>
<name>A0ABT7HWG5_MAMSC</name>
<evidence type="ECO:0000313" key="2">
    <source>
        <dbReference type="EMBL" id="MDL0116484.1"/>
    </source>
</evidence>
<protein>
    <submittedName>
        <fullName evidence="2">Uncharacterized protein</fullName>
    </submittedName>
</protein>
<proteinExistence type="predicted"/>
<organism evidence="2 3">
    <name type="scientific">Mammaliicoccus sciuri</name>
    <name type="common">Staphylococcus sciuri</name>
    <dbReference type="NCBI Taxonomy" id="1296"/>
    <lineage>
        <taxon>Bacteria</taxon>
        <taxon>Bacillati</taxon>
        <taxon>Bacillota</taxon>
        <taxon>Bacilli</taxon>
        <taxon>Bacillales</taxon>
        <taxon>Staphylococcaceae</taxon>
        <taxon>Mammaliicoccus</taxon>
    </lineage>
</organism>
<reference evidence="2" key="1">
    <citation type="submission" date="2022-09" db="EMBL/GenBank/DDBJ databases">
        <authorList>
            <person name="De Moura G.S."/>
            <person name="Carvalho E."/>
            <person name="Ramos Sanchez E.M."/>
            <person name="Sellera F.P."/>
            <person name="Marques M.F.S."/>
            <person name="Heinemann M.B."/>
            <person name="De Vliegher S."/>
            <person name="Souza F.N."/>
            <person name="Mota R.A."/>
        </authorList>
    </citation>
    <scope>NUCLEOTIDE SEQUENCE</scope>
    <source>
        <strain evidence="2">BR656</strain>
    </source>
</reference>
<gene>
    <name evidence="2" type="ORF">OWO77_05790</name>
</gene>
<feature type="compositionally biased region" description="Basic and acidic residues" evidence="1">
    <location>
        <begin position="10"/>
        <end position="20"/>
    </location>
</feature>
<reference evidence="2" key="2">
    <citation type="journal article" date="2023" name="Vet. Microbiol.">
        <title>Emergence of livestock-associated Mammaliicoccus sciuri ST71 co-harbouring mecA and mecC genes in Brazil.</title>
        <authorList>
            <person name="de Moura G.S."/>
            <person name="de Carvalho E."/>
            <person name="Ramos Sanchez E.M."/>
            <person name="Sellera F.P."/>
            <person name="Marques M.F.S."/>
            <person name="Heinemann M.B."/>
            <person name="De Vliegher S."/>
            <person name="Souza F.N."/>
            <person name="Mota R.A."/>
        </authorList>
    </citation>
    <scope>NUCLEOTIDE SEQUENCE</scope>
    <source>
        <strain evidence="2">BR656</strain>
    </source>
</reference>
<accession>A0ABT7HWG5</accession>
<feature type="region of interest" description="Disordered" evidence="1">
    <location>
        <begin position="1"/>
        <end position="37"/>
    </location>
</feature>
<dbReference type="RefSeq" id="WP_243538901.1">
    <property type="nucleotide sequence ID" value="NZ_JALGOW010000001.1"/>
</dbReference>
<feature type="compositionally biased region" description="Basic residues" evidence="1">
    <location>
        <begin position="21"/>
        <end position="36"/>
    </location>
</feature>